<proteinExistence type="predicted"/>
<accession>A0ABS9QLF2</accession>
<keyword evidence="2" id="KW-1185">Reference proteome</keyword>
<organism evidence="1 2">
    <name type="scientific">Mesorhizobium retamae</name>
    <dbReference type="NCBI Taxonomy" id="2912854"/>
    <lineage>
        <taxon>Bacteria</taxon>
        <taxon>Pseudomonadati</taxon>
        <taxon>Pseudomonadota</taxon>
        <taxon>Alphaproteobacteria</taxon>
        <taxon>Hyphomicrobiales</taxon>
        <taxon>Phyllobacteriaceae</taxon>
        <taxon>Mesorhizobium</taxon>
    </lineage>
</organism>
<reference evidence="1 2" key="1">
    <citation type="submission" date="2022-02" db="EMBL/GenBank/DDBJ databases">
        <title>Draft genome sequence of Mezorhizobium retamae strain IRAMC:0171 isolated from Retama raetam nodules.</title>
        <authorList>
            <person name="Bengaied R."/>
            <person name="Sbissi I."/>
            <person name="Huber K."/>
            <person name="Ghodbane F."/>
            <person name="Nouioui I."/>
            <person name="Tarhouni M."/>
            <person name="Gtari M."/>
        </authorList>
    </citation>
    <scope>NUCLEOTIDE SEQUENCE [LARGE SCALE GENOMIC DNA]</scope>
    <source>
        <strain evidence="1 2">IRAMC:0171</strain>
    </source>
</reference>
<sequence>MEKQKFDPPVTVRADPATAQETIGDATGGLDFLIKRWRGKRGDKHRAALQACSDADSGRRPASHARKAFIAAAREAGILVTA</sequence>
<dbReference type="InterPro" id="IPR010385">
    <property type="entry name" value="DUF982"/>
</dbReference>
<dbReference type="RefSeq" id="WP_239369792.1">
    <property type="nucleotide sequence ID" value="NZ_JAKREW010000037.1"/>
</dbReference>
<comment type="caution">
    <text evidence="1">The sequence shown here is derived from an EMBL/GenBank/DDBJ whole genome shotgun (WGS) entry which is preliminary data.</text>
</comment>
<protein>
    <submittedName>
        <fullName evidence="1">DUF982 domain-containing protein</fullName>
    </submittedName>
</protein>
<name>A0ABS9QLF2_9HYPH</name>
<evidence type="ECO:0000313" key="2">
    <source>
        <dbReference type="Proteomes" id="UP001201701"/>
    </source>
</evidence>
<evidence type="ECO:0000313" key="1">
    <source>
        <dbReference type="EMBL" id="MCG7508278.1"/>
    </source>
</evidence>
<gene>
    <name evidence="1" type="ORF">L4923_24870</name>
</gene>
<dbReference type="Gene3D" id="6.10.250.730">
    <property type="match status" value="1"/>
</dbReference>
<dbReference type="Pfam" id="PF06169">
    <property type="entry name" value="DUF982"/>
    <property type="match status" value="1"/>
</dbReference>
<dbReference type="Proteomes" id="UP001201701">
    <property type="component" value="Unassembled WGS sequence"/>
</dbReference>
<dbReference type="EMBL" id="JAKREW010000037">
    <property type="protein sequence ID" value="MCG7508278.1"/>
    <property type="molecule type" value="Genomic_DNA"/>
</dbReference>